<dbReference type="OrthoDB" id="7508186at2"/>
<protein>
    <recommendedName>
        <fullName evidence="2">Plasmid segregation centromere-binding protein ParG</fullName>
    </recommendedName>
</protein>
<evidence type="ECO:0000313" key="1">
    <source>
        <dbReference type="EMBL" id="ABZ72945.1"/>
    </source>
</evidence>
<dbReference type="KEGG" id="cak:Caul_3819"/>
<dbReference type="InterPro" id="IPR010985">
    <property type="entry name" value="Ribbon_hlx_hlx"/>
</dbReference>
<dbReference type="HOGENOM" id="CLU_185285_0_0_5"/>
<dbReference type="SUPFAM" id="SSF47598">
    <property type="entry name" value="Ribbon-helix-helix"/>
    <property type="match status" value="1"/>
</dbReference>
<dbReference type="InterPro" id="IPR056972">
    <property type="entry name" value="RHH_dom-containing"/>
</dbReference>
<dbReference type="AlphaFoldDB" id="B0SV55"/>
<dbReference type="eggNOG" id="ENOG5032YZW">
    <property type="taxonomic scope" value="Bacteria"/>
</dbReference>
<organism evidence="1">
    <name type="scientific">Caulobacter sp. (strain K31)</name>
    <dbReference type="NCBI Taxonomy" id="366602"/>
    <lineage>
        <taxon>Bacteria</taxon>
        <taxon>Pseudomonadati</taxon>
        <taxon>Pseudomonadota</taxon>
        <taxon>Alphaproteobacteria</taxon>
        <taxon>Caulobacterales</taxon>
        <taxon>Caulobacteraceae</taxon>
        <taxon>Caulobacter</taxon>
    </lineage>
</organism>
<proteinExistence type="predicted"/>
<reference evidence="1" key="1">
    <citation type="submission" date="2008-01" db="EMBL/GenBank/DDBJ databases">
        <title>Complete sequence of chromosome of Caulobacter sp. K31.</title>
        <authorList>
            <consortium name="US DOE Joint Genome Institute"/>
            <person name="Copeland A."/>
            <person name="Lucas S."/>
            <person name="Lapidus A."/>
            <person name="Barry K."/>
            <person name="Glavina del Rio T."/>
            <person name="Dalin E."/>
            <person name="Tice H."/>
            <person name="Pitluck S."/>
            <person name="Bruce D."/>
            <person name="Goodwin L."/>
            <person name="Thompson L.S."/>
            <person name="Brettin T."/>
            <person name="Detter J.C."/>
            <person name="Han C."/>
            <person name="Schmutz J."/>
            <person name="Larimer F."/>
            <person name="Land M."/>
            <person name="Hauser L."/>
            <person name="Kyrpides N."/>
            <person name="Kim E."/>
            <person name="Stephens C."/>
            <person name="Richardson P."/>
        </authorList>
    </citation>
    <scope>NUCLEOTIDE SEQUENCE [LARGE SCALE GENOMIC DNA]</scope>
    <source>
        <strain evidence="1">K31</strain>
    </source>
</reference>
<dbReference type="GO" id="GO:0006355">
    <property type="term" value="P:regulation of DNA-templated transcription"/>
    <property type="evidence" value="ECO:0007669"/>
    <property type="project" value="InterPro"/>
</dbReference>
<evidence type="ECO:0008006" key="2">
    <source>
        <dbReference type="Google" id="ProtNLM"/>
    </source>
</evidence>
<name>B0SV55_CAUSK</name>
<dbReference type="EMBL" id="CP000927">
    <property type="protein sequence ID" value="ABZ72945.1"/>
    <property type="molecule type" value="Genomic_DNA"/>
</dbReference>
<dbReference type="Pfam" id="PF23807">
    <property type="entry name" value="RHH_10"/>
    <property type="match status" value="1"/>
</dbReference>
<sequence>MNERSPKRSFVARPADPESWIKAPEQQATRAADAAGFTARLTIDITPELRGRIKIVAFQRGVTVADMLRELLAREFPDPKGDAP</sequence>
<dbReference type="STRING" id="366602.Caul_3819"/>
<accession>B0SV55</accession>
<gene>
    <name evidence="1" type="ordered locus">Caul_3819</name>
</gene>